<dbReference type="InterPro" id="IPR035986">
    <property type="entry name" value="PKD_dom_sf"/>
</dbReference>
<dbReference type="GO" id="GO:0016020">
    <property type="term" value="C:membrane"/>
    <property type="evidence" value="ECO:0007669"/>
    <property type="project" value="TreeGrafter"/>
</dbReference>
<gene>
    <name evidence="4" type="ORF">AMQ22_01567</name>
</gene>
<accession>A0A150IYQ0</accession>
<dbReference type="Pfam" id="PF07705">
    <property type="entry name" value="CARDB"/>
    <property type="match status" value="1"/>
</dbReference>
<feature type="region of interest" description="Disordered" evidence="1">
    <location>
        <begin position="422"/>
        <end position="443"/>
    </location>
</feature>
<dbReference type="CDD" id="cd00146">
    <property type="entry name" value="PKD"/>
    <property type="match status" value="2"/>
</dbReference>
<feature type="region of interest" description="Disordered" evidence="1">
    <location>
        <begin position="306"/>
        <end position="352"/>
    </location>
</feature>
<dbReference type="GO" id="GO:0031410">
    <property type="term" value="C:cytoplasmic vesicle"/>
    <property type="evidence" value="ECO:0007669"/>
    <property type="project" value="TreeGrafter"/>
</dbReference>
<dbReference type="PROSITE" id="PS50093">
    <property type="entry name" value="PKD"/>
    <property type="match status" value="2"/>
</dbReference>
<feature type="compositionally biased region" description="Low complexity" evidence="1">
    <location>
        <begin position="322"/>
        <end position="331"/>
    </location>
</feature>
<evidence type="ECO:0000256" key="1">
    <source>
        <dbReference type="SAM" id="MobiDB-lite"/>
    </source>
</evidence>
<feature type="domain" description="PKD" evidence="3">
    <location>
        <begin position="436"/>
        <end position="522"/>
    </location>
</feature>
<dbReference type="Proteomes" id="UP000075398">
    <property type="component" value="Unassembled WGS sequence"/>
</dbReference>
<dbReference type="InterPro" id="IPR010671">
    <property type="entry name" value="Disaggr-rel_dom"/>
</dbReference>
<dbReference type="InterPro" id="IPR011635">
    <property type="entry name" value="CARDB"/>
</dbReference>
<dbReference type="SUPFAM" id="SSF49299">
    <property type="entry name" value="PKD domain"/>
    <property type="match status" value="2"/>
</dbReference>
<dbReference type="NCBIfam" id="NF033679">
    <property type="entry name" value="DNRLRE_dom"/>
    <property type="match status" value="1"/>
</dbReference>
<keyword evidence="2" id="KW-1133">Transmembrane helix</keyword>
<dbReference type="Pfam" id="PF06848">
    <property type="entry name" value="Disaggr_repeat"/>
    <property type="match status" value="1"/>
</dbReference>
<dbReference type="InterPro" id="IPR000601">
    <property type="entry name" value="PKD_dom"/>
</dbReference>
<dbReference type="PATRIC" id="fig|1705409.3.peg.1638"/>
<feature type="domain" description="PKD" evidence="3">
    <location>
        <begin position="339"/>
        <end position="425"/>
    </location>
</feature>
<dbReference type="EMBL" id="LNGC01000086">
    <property type="protein sequence ID" value="KYC49804.1"/>
    <property type="molecule type" value="Genomic_DNA"/>
</dbReference>
<name>A0A150IYQ0_9EURY</name>
<evidence type="ECO:0000256" key="2">
    <source>
        <dbReference type="SAM" id="Phobius"/>
    </source>
</evidence>
<evidence type="ECO:0000259" key="3">
    <source>
        <dbReference type="PROSITE" id="PS50093"/>
    </source>
</evidence>
<dbReference type="SMART" id="SM00089">
    <property type="entry name" value="PKD"/>
    <property type="match status" value="2"/>
</dbReference>
<dbReference type="InterPro" id="IPR029865">
    <property type="entry name" value="KIAA0319-like"/>
</dbReference>
<dbReference type="Gene3D" id="2.60.40.10">
    <property type="entry name" value="Immunoglobulins"/>
    <property type="match status" value="3"/>
</dbReference>
<reference evidence="4 5" key="1">
    <citation type="journal article" date="2016" name="ISME J.">
        <title>Chasing the elusive Euryarchaeota class WSA2: genomes reveal a uniquely fastidious methyl-reducing methanogen.</title>
        <authorList>
            <person name="Nobu M.K."/>
            <person name="Narihiro T."/>
            <person name="Kuroda K."/>
            <person name="Mei R."/>
            <person name="Liu W.T."/>
        </authorList>
    </citation>
    <scope>NUCLEOTIDE SEQUENCE [LARGE SCALE GENOMIC DNA]</scope>
    <source>
        <strain evidence="4">U1lsi0528_Bin055</strain>
    </source>
</reference>
<dbReference type="InterPro" id="IPR013783">
    <property type="entry name" value="Ig-like_fold"/>
</dbReference>
<dbReference type="PANTHER" id="PTHR46182">
    <property type="entry name" value="FI19480P1"/>
    <property type="match status" value="1"/>
</dbReference>
<keyword evidence="2" id="KW-0812">Transmembrane</keyword>
<keyword evidence="2" id="KW-0472">Membrane</keyword>
<proteinExistence type="predicted"/>
<evidence type="ECO:0000313" key="4">
    <source>
        <dbReference type="EMBL" id="KYC49804.1"/>
    </source>
</evidence>
<dbReference type="Pfam" id="PF18911">
    <property type="entry name" value="PKD_4"/>
    <property type="match status" value="2"/>
</dbReference>
<protein>
    <submittedName>
        <fullName evidence="4">PKD domain protein</fullName>
    </submittedName>
</protein>
<comment type="caution">
    <text evidence="4">The sequence shown here is derived from an EMBL/GenBank/DDBJ whole genome shotgun (WGS) entry which is preliminary data.</text>
</comment>
<dbReference type="InterPro" id="IPR022409">
    <property type="entry name" value="PKD/Chitinase_dom"/>
</dbReference>
<organism evidence="4 5">
    <name type="scientific">Candidatus Methanofastidiosum methylothiophilum</name>
    <dbReference type="NCBI Taxonomy" id="1705564"/>
    <lineage>
        <taxon>Archaea</taxon>
        <taxon>Methanobacteriati</taxon>
        <taxon>Methanobacteriota</taxon>
        <taxon>Stenosarchaea group</taxon>
        <taxon>Candidatus Methanofastidiosia</taxon>
        <taxon>Candidatus Methanofastidiosales</taxon>
        <taxon>Candidatus Methanofastidiosaceae</taxon>
        <taxon>Candidatus Methanofastidiosum</taxon>
    </lineage>
</organism>
<sequence>MKNKTRLFSTLFIGILLIGIALPSVFGFALIETVTLNPIFDTSISERNPTTNYCTFPDLYIGKSTSDAKEARSIIRFDLSGIPSGATITKADLTLYFHRMEAGTGAATIGSYWIVNGAPDCSTTTWIKRSNTSNWSNPGGEYSSAVGPMSTTSVSWDSHDGDKHILNVKYFVERYVSGSFSGNFGFMLKATSSNDKAQFYSVESAPAGKKPVLVVTYEVVGPSPVAKPDLTINEITKDSSDRVILKMANTGPGNFNGNIGVQIWFNGVTKYNGTVSANMPSGSTGTFTLSSPILPEGSTTVKAKLDPGGTIDEANEANNERTQTLTVSVTPTPTPSNNPPQANAGANKTSKVGQSVSFNGTGSTDSDGTIVSYSWDFGDGSNSFGSIVSHVYSSPGTYTVSLTVTDNSGATNTDTVTAIITEDSTTPTPPATTNKPPRADAGNDVKVKVGESVHFDASRSTDPDGTITKYSWDFGDDRDSDEKEPLHSYATPGVYKVTLVVTDNNGETDRDVIYVTVEQESSLPIKGVPGFEVPGVLGAAALVYYYFRRRKN</sequence>
<evidence type="ECO:0000313" key="5">
    <source>
        <dbReference type="Proteomes" id="UP000075398"/>
    </source>
</evidence>
<dbReference type="PANTHER" id="PTHR46182:SF2">
    <property type="entry name" value="FI19480P1"/>
    <property type="match status" value="1"/>
</dbReference>
<feature type="transmembrane region" description="Helical" evidence="2">
    <location>
        <begin position="528"/>
        <end position="547"/>
    </location>
</feature>
<dbReference type="AlphaFoldDB" id="A0A150IYQ0"/>